<feature type="transmembrane region" description="Helical" evidence="4">
    <location>
        <begin position="20"/>
        <end position="37"/>
    </location>
</feature>
<gene>
    <name evidence="6" type="ORF">FB458_0966</name>
</gene>
<dbReference type="CDD" id="cd07989">
    <property type="entry name" value="LPLAT_AGPAT-like"/>
    <property type="match status" value="1"/>
</dbReference>
<dbReference type="GO" id="GO:0005886">
    <property type="term" value="C:plasma membrane"/>
    <property type="evidence" value="ECO:0007669"/>
    <property type="project" value="TreeGrafter"/>
</dbReference>
<feature type="compositionally biased region" description="Low complexity" evidence="3">
    <location>
        <begin position="237"/>
        <end position="257"/>
    </location>
</feature>
<evidence type="ECO:0000313" key="6">
    <source>
        <dbReference type="EMBL" id="TQJ07895.1"/>
    </source>
</evidence>
<evidence type="ECO:0000259" key="5">
    <source>
        <dbReference type="SMART" id="SM00563"/>
    </source>
</evidence>
<dbReference type="InterPro" id="IPR002123">
    <property type="entry name" value="Plipid/glycerol_acylTrfase"/>
</dbReference>
<reference evidence="6 7" key="1">
    <citation type="submission" date="2019-06" db="EMBL/GenBank/DDBJ databases">
        <title>Sequencing the genomes of 1000 actinobacteria strains.</title>
        <authorList>
            <person name="Klenk H.-P."/>
        </authorList>
    </citation>
    <scope>NUCLEOTIDE SEQUENCE [LARGE SCALE GENOMIC DNA]</scope>
    <source>
        <strain evidence="6 7">DSM 18607</strain>
    </source>
</reference>
<dbReference type="OrthoDB" id="3210041at2"/>
<feature type="domain" description="Phospholipid/glycerol acyltransferase" evidence="5">
    <location>
        <begin position="49"/>
        <end position="166"/>
    </location>
</feature>
<dbReference type="Pfam" id="PF01553">
    <property type="entry name" value="Acyltransferase"/>
    <property type="match status" value="1"/>
</dbReference>
<evidence type="ECO:0000256" key="4">
    <source>
        <dbReference type="SAM" id="Phobius"/>
    </source>
</evidence>
<dbReference type="Proteomes" id="UP000317893">
    <property type="component" value="Unassembled WGS sequence"/>
</dbReference>
<protein>
    <submittedName>
        <fullName evidence="6">1-acyl-sn-glycerol-3-phosphate acyltransferase</fullName>
    </submittedName>
</protein>
<keyword evidence="2 6" id="KW-0012">Acyltransferase</keyword>
<evidence type="ECO:0000256" key="2">
    <source>
        <dbReference type="ARBA" id="ARBA00023315"/>
    </source>
</evidence>
<keyword evidence="4" id="KW-0812">Transmembrane</keyword>
<keyword evidence="1 6" id="KW-0808">Transferase</keyword>
<dbReference type="PANTHER" id="PTHR10434:SF55">
    <property type="entry name" value="POSSIBLE ACYLTRANSFERASE"/>
    <property type="match status" value="1"/>
</dbReference>
<feature type="region of interest" description="Disordered" evidence="3">
    <location>
        <begin position="237"/>
        <end position="294"/>
    </location>
</feature>
<sequence length="294" mass="32078">MRSSPGPSLSRRLDLPYRLVIALVRLVFLALGLRITVRGAEHLPATGPAVLASNHVGYLDFTFVGLAGRRRGRFVRFMAKQSVFEPPVVGPAMRAMGHVPVDRRPGTPGVPALRAADAWLRRGDVVGLFPEATISRSFTLKDMKPGAAFLAQRTGAPLVPVVVWGSQRVLTAGPRWMRRRGAAITVLVGEPLPVGPDESPYDVTARLGERLAQLLEEAMDGYPQAPRDAQDRWWVPAARGGSAPPRPVAAEQEQAAIARREARRAAKTSAGPRTGARPHSGLPRRRERWHSLHR</sequence>
<dbReference type="GO" id="GO:0003841">
    <property type="term" value="F:1-acylglycerol-3-phosphate O-acyltransferase activity"/>
    <property type="evidence" value="ECO:0007669"/>
    <property type="project" value="TreeGrafter"/>
</dbReference>
<organism evidence="6 7">
    <name type="scientific">Lapillicoccus jejuensis</name>
    <dbReference type="NCBI Taxonomy" id="402171"/>
    <lineage>
        <taxon>Bacteria</taxon>
        <taxon>Bacillati</taxon>
        <taxon>Actinomycetota</taxon>
        <taxon>Actinomycetes</taxon>
        <taxon>Micrococcales</taxon>
        <taxon>Intrasporangiaceae</taxon>
        <taxon>Lapillicoccus</taxon>
    </lineage>
</organism>
<dbReference type="AlphaFoldDB" id="A0A542DXU4"/>
<keyword evidence="4" id="KW-0472">Membrane</keyword>
<keyword evidence="7" id="KW-1185">Reference proteome</keyword>
<keyword evidence="4" id="KW-1133">Transmembrane helix</keyword>
<evidence type="ECO:0000313" key="7">
    <source>
        <dbReference type="Proteomes" id="UP000317893"/>
    </source>
</evidence>
<name>A0A542DXU4_9MICO</name>
<evidence type="ECO:0000256" key="3">
    <source>
        <dbReference type="SAM" id="MobiDB-lite"/>
    </source>
</evidence>
<feature type="transmembrane region" description="Helical" evidence="4">
    <location>
        <begin position="49"/>
        <end position="68"/>
    </location>
</feature>
<dbReference type="RefSeq" id="WP_141847236.1">
    <property type="nucleotide sequence ID" value="NZ_BAAAPR010000013.1"/>
</dbReference>
<comment type="caution">
    <text evidence="6">The sequence shown here is derived from an EMBL/GenBank/DDBJ whole genome shotgun (WGS) entry which is preliminary data.</text>
</comment>
<dbReference type="GO" id="GO:0006654">
    <property type="term" value="P:phosphatidic acid biosynthetic process"/>
    <property type="evidence" value="ECO:0007669"/>
    <property type="project" value="TreeGrafter"/>
</dbReference>
<dbReference type="EMBL" id="VFMN01000001">
    <property type="protein sequence ID" value="TQJ07895.1"/>
    <property type="molecule type" value="Genomic_DNA"/>
</dbReference>
<dbReference type="PANTHER" id="PTHR10434">
    <property type="entry name" value="1-ACYL-SN-GLYCEROL-3-PHOSPHATE ACYLTRANSFERASE"/>
    <property type="match status" value="1"/>
</dbReference>
<evidence type="ECO:0000256" key="1">
    <source>
        <dbReference type="ARBA" id="ARBA00022679"/>
    </source>
</evidence>
<dbReference type="SUPFAM" id="SSF69593">
    <property type="entry name" value="Glycerol-3-phosphate (1)-acyltransferase"/>
    <property type="match status" value="1"/>
</dbReference>
<feature type="compositionally biased region" description="Basic residues" evidence="3">
    <location>
        <begin position="282"/>
        <end position="294"/>
    </location>
</feature>
<accession>A0A542DXU4</accession>
<dbReference type="SMART" id="SM00563">
    <property type="entry name" value="PlsC"/>
    <property type="match status" value="1"/>
</dbReference>
<proteinExistence type="predicted"/>